<feature type="transmembrane region" description="Helical" evidence="1">
    <location>
        <begin position="230"/>
        <end position="248"/>
    </location>
</feature>
<keyword evidence="3" id="KW-1185">Reference proteome</keyword>
<evidence type="ECO:0000256" key="1">
    <source>
        <dbReference type="SAM" id="Phobius"/>
    </source>
</evidence>
<keyword evidence="1" id="KW-1133">Transmembrane helix</keyword>
<dbReference type="Proteomes" id="UP001597493">
    <property type="component" value="Unassembled WGS sequence"/>
</dbReference>
<dbReference type="RefSeq" id="WP_379277461.1">
    <property type="nucleotide sequence ID" value="NZ_JBHUGT010000042.1"/>
</dbReference>
<feature type="transmembrane region" description="Helical" evidence="1">
    <location>
        <begin position="145"/>
        <end position="168"/>
    </location>
</feature>
<feature type="transmembrane region" description="Helical" evidence="1">
    <location>
        <begin position="44"/>
        <end position="68"/>
    </location>
</feature>
<feature type="transmembrane region" description="Helical" evidence="1">
    <location>
        <begin position="20"/>
        <end position="38"/>
    </location>
</feature>
<evidence type="ECO:0000313" key="3">
    <source>
        <dbReference type="Proteomes" id="UP001597493"/>
    </source>
</evidence>
<keyword evidence="1" id="KW-0472">Membrane</keyword>
<feature type="transmembrane region" description="Helical" evidence="1">
    <location>
        <begin position="89"/>
        <end position="115"/>
    </location>
</feature>
<reference evidence="3" key="1">
    <citation type="journal article" date="2019" name="Int. J. Syst. Evol. Microbiol.">
        <title>The Global Catalogue of Microorganisms (GCM) 10K type strain sequencing project: providing services to taxonomists for standard genome sequencing and annotation.</title>
        <authorList>
            <consortium name="The Broad Institute Genomics Platform"/>
            <consortium name="The Broad Institute Genome Sequencing Center for Infectious Disease"/>
            <person name="Wu L."/>
            <person name="Ma J."/>
        </authorList>
    </citation>
    <scope>NUCLEOTIDE SEQUENCE [LARGE SCALE GENOMIC DNA]</scope>
    <source>
        <strain evidence="3">TISTR 1827</strain>
    </source>
</reference>
<dbReference type="EMBL" id="JBHUMY010000032">
    <property type="protein sequence ID" value="MFD2662728.1"/>
    <property type="molecule type" value="Genomic_DNA"/>
</dbReference>
<evidence type="ECO:0000313" key="2">
    <source>
        <dbReference type="EMBL" id="MFD2662728.1"/>
    </source>
</evidence>
<organism evidence="2 3">
    <name type="scientific">Paenibacillus thailandensis</name>
    <dbReference type="NCBI Taxonomy" id="393250"/>
    <lineage>
        <taxon>Bacteria</taxon>
        <taxon>Bacillati</taxon>
        <taxon>Bacillota</taxon>
        <taxon>Bacilli</taxon>
        <taxon>Bacillales</taxon>
        <taxon>Paenibacillaceae</taxon>
        <taxon>Paenibacillus</taxon>
    </lineage>
</organism>
<gene>
    <name evidence="2" type="ORF">ACFSW5_20935</name>
</gene>
<proteinExistence type="predicted"/>
<keyword evidence="1" id="KW-0812">Transmembrane</keyword>
<sequence>MNVYLRLLGKDLKLMRGWMLGGIAIMAAVSLLGGWLAYRQPVGAVSFLMTFPLFLHLFYIPVFLWISLSREWKDTPAMWLQLPRSGWRLLAAKLVSSVIGFVLSYAVAFALFYGISAMEINRFAGPPFAADFDPIVYVEYMQRSFIGVFLLVIYTSLNLGVWTILFKVSVQAVKRTLRRFSWLAMFVVFALLFWGYVALSETAAYSALTDWGAFTGDSVWAYLELKAGEFILDLPIMALFFYLAGWLMDRKVEV</sequence>
<comment type="caution">
    <text evidence="2">The sequence shown here is derived from an EMBL/GenBank/DDBJ whole genome shotgun (WGS) entry which is preliminary data.</text>
</comment>
<name>A0ABW5R1N9_9BACL</name>
<protein>
    <submittedName>
        <fullName evidence="2">Uncharacterized protein</fullName>
    </submittedName>
</protein>
<feature type="transmembrane region" description="Helical" evidence="1">
    <location>
        <begin position="180"/>
        <end position="199"/>
    </location>
</feature>
<accession>A0ABW5R1N9</accession>